<protein>
    <submittedName>
        <fullName evidence="1">Uncharacterized protein</fullName>
    </submittedName>
</protein>
<sequence length="100" mass="11174">MNHFLLKQVDTPDSVLQSGLGLADLGQHAVLRSMVDPLDYDRLRHLQMNGGAPTSFEETIYKLAFADSTNTDLTFARLRIPKEHTLHGRNKTRLFPGSAP</sequence>
<accession>N6TV72</accession>
<feature type="non-terminal residue" evidence="1">
    <location>
        <position position="1"/>
    </location>
</feature>
<organism evidence="1">
    <name type="scientific">Dendroctonus ponderosae</name>
    <name type="common">Mountain pine beetle</name>
    <dbReference type="NCBI Taxonomy" id="77166"/>
    <lineage>
        <taxon>Eukaryota</taxon>
        <taxon>Metazoa</taxon>
        <taxon>Ecdysozoa</taxon>
        <taxon>Arthropoda</taxon>
        <taxon>Hexapoda</taxon>
        <taxon>Insecta</taxon>
        <taxon>Pterygota</taxon>
        <taxon>Neoptera</taxon>
        <taxon>Endopterygota</taxon>
        <taxon>Coleoptera</taxon>
        <taxon>Polyphaga</taxon>
        <taxon>Cucujiformia</taxon>
        <taxon>Curculionidae</taxon>
        <taxon>Scolytinae</taxon>
        <taxon>Dendroctonus</taxon>
    </lineage>
</organism>
<reference evidence="1" key="1">
    <citation type="journal article" date="2013" name="Genome Biol.">
        <title>Draft genome of the mountain pine beetle, Dendroctonus ponderosae Hopkins, a major forest pest.</title>
        <authorList>
            <person name="Keeling C.I."/>
            <person name="Yuen M.M."/>
            <person name="Liao N.Y."/>
            <person name="Docking T.R."/>
            <person name="Chan S.K."/>
            <person name="Taylor G.A."/>
            <person name="Palmquist D.L."/>
            <person name="Jackman S.D."/>
            <person name="Nguyen A."/>
            <person name="Li M."/>
            <person name="Henderson H."/>
            <person name="Janes J.K."/>
            <person name="Zhao Y."/>
            <person name="Pandoh P."/>
            <person name="Moore R."/>
            <person name="Sperling F.A."/>
            <person name="Huber D.P."/>
            <person name="Birol I."/>
            <person name="Jones S.J."/>
            <person name="Bohlmann J."/>
        </authorList>
    </citation>
    <scope>NUCLEOTIDE SEQUENCE</scope>
</reference>
<dbReference type="OrthoDB" id="10047268at2759"/>
<evidence type="ECO:0000313" key="1">
    <source>
        <dbReference type="EMBL" id="ENN81958.1"/>
    </source>
</evidence>
<dbReference type="EMBL" id="KB739998">
    <property type="protein sequence ID" value="ENN81958.1"/>
    <property type="molecule type" value="Genomic_DNA"/>
</dbReference>
<name>N6TV72_DENPD</name>
<gene>
    <name evidence="1" type="ORF">YQE_01669</name>
</gene>
<proteinExistence type="predicted"/>
<dbReference type="AlphaFoldDB" id="N6TV72"/>
<dbReference type="HOGENOM" id="CLU_2308859_0_0_1"/>